<dbReference type="AlphaFoldDB" id="L9LAP4"/>
<organism evidence="2 3">
    <name type="scientific">Tupaia chinensis</name>
    <name type="common">Chinese tree shrew</name>
    <name type="synonym">Tupaia belangeri chinensis</name>
    <dbReference type="NCBI Taxonomy" id="246437"/>
    <lineage>
        <taxon>Eukaryota</taxon>
        <taxon>Metazoa</taxon>
        <taxon>Chordata</taxon>
        <taxon>Craniata</taxon>
        <taxon>Vertebrata</taxon>
        <taxon>Euteleostomi</taxon>
        <taxon>Mammalia</taxon>
        <taxon>Eutheria</taxon>
        <taxon>Euarchontoglires</taxon>
        <taxon>Scandentia</taxon>
        <taxon>Tupaiidae</taxon>
        <taxon>Tupaia</taxon>
    </lineage>
</organism>
<reference evidence="3" key="1">
    <citation type="submission" date="2012-07" db="EMBL/GenBank/DDBJ databases">
        <title>Genome of the Chinese tree shrew, a rising model animal genetically related to primates.</title>
        <authorList>
            <person name="Zhang G."/>
            <person name="Fan Y."/>
            <person name="Yao Y."/>
            <person name="Huang Z."/>
        </authorList>
    </citation>
    <scope>NUCLEOTIDE SEQUENCE [LARGE SCALE GENOMIC DNA]</scope>
</reference>
<protein>
    <submittedName>
        <fullName evidence="2">Uncharacterized protein</fullName>
    </submittedName>
</protein>
<accession>L9LAP4</accession>
<keyword evidence="3" id="KW-1185">Reference proteome</keyword>
<reference evidence="3" key="2">
    <citation type="journal article" date="2013" name="Nat. Commun.">
        <title>Genome of the Chinese tree shrew.</title>
        <authorList>
            <person name="Fan Y."/>
            <person name="Huang Z.Y."/>
            <person name="Cao C.C."/>
            <person name="Chen C.S."/>
            <person name="Chen Y.X."/>
            <person name="Fan D.D."/>
            <person name="He J."/>
            <person name="Hou H.L."/>
            <person name="Hu L."/>
            <person name="Hu X.T."/>
            <person name="Jiang X.T."/>
            <person name="Lai R."/>
            <person name="Lang Y.S."/>
            <person name="Liang B."/>
            <person name="Liao S.G."/>
            <person name="Mu D."/>
            <person name="Ma Y.Y."/>
            <person name="Niu Y.Y."/>
            <person name="Sun X.Q."/>
            <person name="Xia J.Q."/>
            <person name="Xiao J."/>
            <person name="Xiong Z.Q."/>
            <person name="Xu L."/>
            <person name="Yang L."/>
            <person name="Zhang Y."/>
            <person name="Zhao W."/>
            <person name="Zhao X.D."/>
            <person name="Zheng Y.T."/>
            <person name="Zhou J.M."/>
            <person name="Zhu Y.B."/>
            <person name="Zhang G.J."/>
            <person name="Wang J."/>
            <person name="Yao Y.G."/>
        </authorList>
    </citation>
    <scope>NUCLEOTIDE SEQUENCE [LARGE SCALE GENOMIC DNA]</scope>
</reference>
<feature type="region of interest" description="Disordered" evidence="1">
    <location>
        <begin position="44"/>
        <end position="63"/>
    </location>
</feature>
<name>L9LAP4_TUPCH</name>
<evidence type="ECO:0000313" key="3">
    <source>
        <dbReference type="Proteomes" id="UP000011518"/>
    </source>
</evidence>
<evidence type="ECO:0000256" key="1">
    <source>
        <dbReference type="SAM" id="MobiDB-lite"/>
    </source>
</evidence>
<proteinExistence type="predicted"/>
<gene>
    <name evidence="2" type="ORF">TREES_T100010527</name>
</gene>
<sequence>MAPWTMFCKHAGCSVLCSVSSFIYETGPVTLSLSQQQIWKEQRTNGGESSYEKQEHGSVLESNGFSSPSRALADIWVCMRPPHDMAEKYQVSLGCALPSAANPIPPSVIGLCPPFCSCSPRLLQQQRHLVDSESAPGLFSVVTWFHSPQSEADQTWRQEAPALYDAALQRLCRGQEVRKGMAFKLLKASHFQSFFVLENEV</sequence>
<evidence type="ECO:0000313" key="2">
    <source>
        <dbReference type="EMBL" id="ELW71986.1"/>
    </source>
</evidence>
<dbReference type="InParanoid" id="L9LAP4"/>
<dbReference type="EMBL" id="KB320451">
    <property type="protein sequence ID" value="ELW71986.1"/>
    <property type="molecule type" value="Genomic_DNA"/>
</dbReference>
<dbReference type="Proteomes" id="UP000011518">
    <property type="component" value="Unassembled WGS sequence"/>
</dbReference>